<feature type="compositionally biased region" description="Polar residues" evidence="1">
    <location>
        <begin position="132"/>
        <end position="144"/>
    </location>
</feature>
<gene>
    <name evidence="2" type="ORF">PACLA_8A066829</name>
</gene>
<feature type="region of interest" description="Disordered" evidence="1">
    <location>
        <begin position="43"/>
        <end position="182"/>
    </location>
</feature>
<feature type="compositionally biased region" description="Basic and acidic residues" evidence="1">
    <location>
        <begin position="50"/>
        <end position="63"/>
    </location>
</feature>
<name>A0A7D9J384_PARCT</name>
<dbReference type="EMBL" id="CACRXK020011204">
    <property type="protein sequence ID" value="CAB4020960.1"/>
    <property type="molecule type" value="Genomic_DNA"/>
</dbReference>
<dbReference type="Proteomes" id="UP001152795">
    <property type="component" value="Unassembled WGS sequence"/>
</dbReference>
<proteinExistence type="predicted"/>
<feature type="non-terminal residue" evidence="2">
    <location>
        <position position="349"/>
    </location>
</feature>
<protein>
    <submittedName>
        <fullName evidence="2">Uncharacterized protein</fullName>
    </submittedName>
</protein>
<evidence type="ECO:0000313" key="3">
    <source>
        <dbReference type="Proteomes" id="UP001152795"/>
    </source>
</evidence>
<keyword evidence="3" id="KW-1185">Reference proteome</keyword>
<evidence type="ECO:0000256" key="1">
    <source>
        <dbReference type="SAM" id="MobiDB-lite"/>
    </source>
</evidence>
<dbReference type="OrthoDB" id="6014107at2759"/>
<organism evidence="2 3">
    <name type="scientific">Paramuricea clavata</name>
    <name type="common">Red gorgonian</name>
    <name type="synonym">Violescent sea-whip</name>
    <dbReference type="NCBI Taxonomy" id="317549"/>
    <lineage>
        <taxon>Eukaryota</taxon>
        <taxon>Metazoa</taxon>
        <taxon>Cnidaria</taxon>
        <taxon>Anthozoa</taxon>
        <taxon>Octocorallia</taxon>
        <taxon>Malacalcyonacea</taxon>
        <taxon>Plexauridae</taxon>
        <taxon>Paramuricea</taxon>
    </lineage>
</organism>
<accession>A0A7D9J384</accession>
<evidence type="ECO:0000313" key="2">
    <source>
        <dbReference type="EMBL" id="CAB4020960.1"/>
    </source>
</evidence>
<comment type="caution">
    <text evidence="2">The sequence shown here is derived from an EMBL/GenBank/DDBJ whole genome shotgun (WGS) entry which is preliminary data.</text>
</comment>
<reference evidence="2" key="1">
    <citation type="submission" date="2020-04" db="EMBL/GenBank/DDBJ databases">
        <authorList>
            <person name="Alioto T."/>
            <person name="Alioto T."/>
            <person name="Gomez Garrido J."/>
        </authorList>
    </citation>
    <scope>NUCLEOTIDE SEQUENCE</scope>
    <source>
        <strain evidence="2">A484AB</strain>
    </source>
</reference>
<sequence length="349" mass="39065">SLDPIDDRATVQGLIDAFNKFYVSLFAAKKGIFGQRQIDKNLAQNAPKLPNDKASKKQPREKQTTVVTAGTKRKGLGKGSPGCARKQNVTKRQTRTRSSESFNSRKRARTSQDSQTASTKPPARIAPRLEEGQSTTEPTDVCSQTTSVATASTASVATASTTSVATASTASNSELSEPQVETKECRQHLRAQTDPKWYGTKRVQLIRKICGAVKDNRPNDRELDLFWQTMDEWQTLDGRIVAALRTIWDEIAKDSACSTPEKILRLANAPNGVTNCIQHLIGNVLSQHMQNSEREESPQKRNYTAKCEQIAEEFKIIHYHRYVKALKKCNYPTCNSVLEFDRMYTRYCS</sequence>
<dbReference type="AlphaFoldDB" id="A0A7D9J384"/>
<feature type="compositionally biased region" description="Low complexity" evidence="1">
    <location>
        <begin position="145"/>
        <end position="171"/>
    </location>
</feature>